<dbReference type="InterPro" id="IPR058245">
    <property type="entry name" value="NreC/VraR/RcsB-like_REC"/>
</dbReference>
<dbReference type="PANTHER" id="PTHR45566:SF1">
    <property type="entry name" value="HTH-TYPE TRANSCRIPTIONAL REGULATOR YHJB-RELATED"/>
    <property type="match status" value="1"/>
</dbReference>
<reference evidence="6" key="2">
    <citation type="submission" date="2023-01" db="EMBL/GenBank/DDBJ databases">
        <title>Draft genome sequence of Agaribacter marinus strain NBRC 110023.</title>
        <authorList>
            <person name="Sun Q."/>
            <person name="Mori K."/>
        </authorList>
    </citation>
    <scope>NUCLEOTIDE SEQUENCE</scope>
    <source>
        <strain evidence="6">NBRC 110023</strain>
    </source>
</reference>
<evidence type="ECO:0000259" key="4">
    <source>
        <dbReference type="PROSITE" id="PS50043"/>
    </source>
</evidence>
<dbReference type="Proteomes" id="UP001156601">
    <property type="component" value="Unassembled WGS sequence"/>
</dbReference>
<proteinExistence type="predicted"/>
<dbReference type="Pfam" id="PF00072">
    <property type="entry name" value="Response_reg"/>
    <property type="match status" value="1"/>
</dbReference>
<dbReference type="CDD" id="cd06170">
    <property type="entry name" value="LuxR_C_like"/>
    <property type="match status" value="1"/>
</dbReference>
<dbReference type="SUPFAM" id="SSF46894">
    <property type="entry name" value="C-terminal effector domain of the bipartite response regulators"/>
    <property type="match status" value="1"/>
</dbReference>
<dbReference type="GO" id="GO:0003677">
    <property type="term" value="F:DNA binding"/>
    <property type="evidence" value="ECO:0007669"/>
    <property type="project" value="UniProtKB-KW"/>
</dbReference>
<keyword evidence="2 6" id="KW-0238">DNA-binding</keyword>
<dbReference type="SMART" id="SM00448">
    <property type="entry name" value="REC"/>
    <property type="match status" value="1"/>
</dbReference>
<protein>
    <submittedName>
        <fullName evidence="6">DNA-binding response regulator</fullName>
    </submittedName>
</protein>
<evidence type="ECO:0000256" key="3">
    <source>
        <dbReference type="PROSITE-ProRule" id="PRU00169"/>
    </source>
</evidence>
<name>A0AA37SV20_9ALTE</name>
<dbReference type="AlphaFoldDB" id="A0AA37SV20"/>
<dbReference type="EMBL" id="BSOT01000005">
    <property type="protein sequence ID" value="GLR69943.1"/>
    <property type="molecule type" value="Genomic_DNA"/>
</dbReference>
<reference evidence="6" key="1">
    <citation type="journal article" date="2014" name="Int. J. Syst. Evol. Microbiol.">
        <title>Complete genome sequence of Corynebacterium casei LMG S-19264T (=DSM 44701T), isolated from a smear-ripened cheese.</title>
        <authorList>
            <consortium name="US DOE Joint Genome Institute (JGI-PGF)"/>
            <person name="Walter F."/>
            <person name="Albersmeier A."/>
            <person name="Kalinowski J."/>
            <person name="Ruckert C."/>
        </authorList>
    </citation>
    <scope>NUCLEOTIDE SEQUENCE</scope>
    <source>
        <strain evidence="6">NBRC 110023</strain>
    </source>
</reference>
<keyword evidence="1 3" id="KW-0597">Phosphoprotein</keyword>
<organism evidence="6 7">
    <name type="scientific">Agaribacter marinus</name>
    <dbReference type="NCBI Taxonomy" id="1431249"/>
    <lineage>
        <taxon>Bacteria</taxon>
        <taxon>Pseudomonadati</taxon>
        <taxon>Pseudomonadota</taxon>
        <taxon>Gammaproteobacteria</taxon>
        <taxon>Alteromonadales</taxon>
        <taxon>Alteromonadaceae</taxon>
        <taxon>Agaribacter</taxon>
    </lineage>
</organism>
<gene>
    <name evidence="6" type="ORF">GCM10007852_08510</name>
</gene>
<dbReference type="InterPro" id="IPR001789">
    <property type="entry name" value="Sig_transdc_resp-reg_receiver"/>
</dbReference>
<accession>A0AA37SV20</accession>
<dbReference type="Pfam" id="PF00196">
    <property type="entry name" value="GerE"/>
    <property type="match status" value="1"/>
</dbReference>
<evidence type="ECO:0000313" key="7">
    <source>
        <dbReference type="Proteomes" id="UP001156601"/>
    </source>
</evidence>
<feature type="domain" description="Response regulatory" evidence="5">
    <location>
        <begin position="3"/>
        <end position="120"/>
    </location>
</feature>
<dbReference type="InterPro" id="IPR000792">
    <property type="entry name" value="Tscrpt_reg_LuxR_C"/>
</dbReference>
<dbReference type="PRINTS" id="PR00038">
    <property type="entry name" value="HTHLUXR"/>
</dbReference>
<evidence type="ECO:0000256" key="2">
    <source>
        <dbReference type="ARBA" id="ARBA00023125"/>
    </source>
</evidence>
<dbReference type="InterPro" id="IPR016032">
    <property type="entry name" value="Sig_transdc_resp-reg_C-effctor"/>
</dbReference>
<dbReference type="Gene3D" id="3.40.50.2300">
    <property type="match status" value="1"/>
</dbReference>
<feature type="modified residue" description="4-aspartylphosphate" evidence="3">
    <location>
        <position position="55"/>
    </location>
</feature>
<dbReference type="InterPro" id="IPR051015">
    <property type="entry name" value="EvgA-like"/>
</dbReference>
<sequence>MLKFLIADDHPLYREALKGALKTEFDRVTYLESDSFNSTVNVIRNNRRLNLLLLDLNMPGCDNFYGLLRIKQTYPDLPIAVVSATDSIDVISQVLEFGADAFIPKTTPTTDLIIALKTVLDGEKWIPEHIKKELVEVNSDTLEIAQQVKELTPKQFQVLRFIKQGMMNKQIADHLSVTEATVKAHISMIFKRLNVKSRTQILVAIEKLQLD</sequence>
<dbReference type="GO" id="GO:0000160">
    <property type="term" value="P:phosphorelay signal transduction system"/>
    <property type="evidence" value="ECO:0007669"/>
    <property type="project" value="InterPro"/>
</dbReference>
<comment type="caution">
    <text evidence="6">The sequence shown here is derived from an EMBL/GenBank/DDBJ whole genome shotgun (WGS) entry which is preliminary data.</text>
</comment>
<dbReference type="PANTHER" id="PTHR45566">
    <property type="entry name" value="HTH-TYPE TRANSCRIPTIONAL REGULATOR YHJB-RELATED"/>
    <property type="match status" value="1"/>
</dbReference>
<evidence type="ECO:0000259" key="5">
    <source>
        <dbReference type="PROSITE" id="PS50110"/>
    </source>
</evidence>
<feature type="domain" description="HTH luxR-type" evidence="4">
    <location>
        <begin position="144"/>
        <end position="209"/>
    </location>
</feature>
<dbReference type="PROSITE" id="PS50110">
    <property type="entry name" value="RESPONSE_REGULATORY"/>
    <property type="match status" value="1"/>
</dbReference>
<evidence type="ECO:0000313" key="6">
    <source>
        <dbReference type="EMBL" id="GLR69943.1"/>
    </source>
</evidence>
<evidence type="ECO:0000256" key="1">
    <source>
        <dbReference type="ARBA" id="ARBA00022553"/>
    </source>
</evidence>
<dbReference type="PROSITE" id="PS50043">
    <property type="entry name" value="HTH_LUXR_2"/>
    <property type="match status" value="1"/>
</dbReference>
<dbReference type="InterPro" id="IPR011006">
    <property type="entry name" value="CheY-like_superfamily"/>
</dbReference>
<dbReference type="GO" id="GO:0006355">
    <property type="term" value="P:regulation of DNA-templated transcription"/>
    <property type="evidence" value="ECO:0007669"/>
    <property type="project" value="InterPro"/>
</dbReference>
<dbReference type="CDD" id="cd17535">
    <property type="entry name" value="REC_NarL-like"/>
    <property type="match status" value="1"/>
</dbReference>
<keyword evidence="7" id="KW-1185">Reference proteome</keyword>
<dbReference type="SMART" id="SM00421">
    <property type="entry name" value="HTH_LUXR"/>
    <property type="match status" value="1"/>
</dbReference>
<dbReference type="SUPFAM" id="SSF52172">
    <property type="entry name" value="CheY-like"/>
    <property type="match status" value="1"/>
</dbReference>
<dbReference type="RefSeq" id="WP_284216249.1">
    <property type="nucleotide sequence ID" value="NZ_BSOT01000005.1"/>
</dbReference>